<evidence type="ECO:0000313" key="4">
    <source>
        <dbReference type="Proteomes" id="UP000241912"/>
    </source>
</evidence>
<dbReference type="Pfam" id="PF00892">
    <property type="entry name" value="EamA"/>
    <property type="match status" value="2"/>
</dbReference>
<evidence type="ECO:0000259" key="2">
    <source>
        <dbReference type="Pfam" id="PF00892"/>
    </source>
</evidence>
<dbReference type="AlphaFoldDB" id="A0A2P7NRF4"/>
<proteinExistence type="predicted"/>
<comment type="caution">
    <text evidence="3">The sequence shown here is derived from an EMBL/GenBank/DDBJ whole genome shotgun (WGS) entry which is preliminary data.</text>
</comment>
<dbReference type="GO" id="GO:0016020">
    <property type="term" value="C:membrane"/>
    <property type="evidence" value="ECO:0007669"/>
    <property type="project" value="InterPro"/>
</dbReference>
<dbReference type="Proteomes" id="UP000241912">
    <property type="component" value="Unassembled WGS sequence"/>
</dbReference>
<protein>
    <recommendedName>
        <fullName evidence="2">EamA domain-containing protein</fullName>
    </recommendedName>
</protein>
<feature type="transmembrane region" description="Helical" evidence="1">
    <location>
        <begin position="252"/>
        <end position="272"/>
    </location>
</feature>
<feature type="transmembrane region" description="Helical" evidence="1">
    <location>
        <begin position="153"/>
        <end position="178"/>
    </location>
</feature>
<dbReference type="RefSeq" id="WP_106708198.1">
    <property type="nucleotide sequence ID" value="NZ_PXXU01000077.1"/>
</dbReference>
<reference evidence="3 4" key="1">
    <citation type="submission" date="2018-03" db="EMBL/GenBank/DDBJ databases">
        <title>Draft genome of Nitrosomonas supralitoralis APG5.</title>
        <authorList>
            <person name="Urakawa H."/>
            <person name="Lopez J.V."/>
        </authorList>
    </citation>
    <scope>NUCLEOTIDE SEQUENCE [LARGE SCALE GENOMIC DNA]</scope>
    <source>
        <strain evidence="3 4">APG5</strain>
    </source>
</reference>
<feature type="transmembrane region" description="Helical" evidence="1">
    <location>
        <begin position="221"/>
        <end position="246"/>
    </location>
</feature>
<name>A0A2P7NRF4_9PROT</name>
<organism evidence="3 4">
    <name type="scientific">Nitrosomonas supralitoralis</name>
    <dbReference type="NCBI Taxonomy" id="2116706"/>
    <lineage>
        <taxon>Bacteria</taxon>
        <taxon>Pseudomonadati</taxon>
        <taxon>Pseudomonadota</taxon>
        <taxon>Betaproteobacteria</taxon>
        <taxon>Nitrosomonadales</taxon>
        <taxon>Nitrosomonadaceae</taxon>
        <taxon>Nitrosomonas</taxon>
    </lineage>
</organism>
<feature type="transmembrane region" description="Helical" evidence="1">
    <location>
        <begin position="129"/>
        <end position="146"/>
    </location>
</feature>
<feature type="domain" description="EamA" evidence="2">
    <location>
        <begin position="157"/>
        <end position="291"/>
    </location>
</feature>
<keyword evidence="1" id="KW-0812">Transmembrane</keyword>
<evidence type="ECO:0000313" key="3">
    <source>
        <dbReference type="EMBL" id="PSJ16066.1"/>
    </source>
</evidence>
<dbReference type="EMBL" id="PXXU01000077">
    <property type="protein sequence ID" value="PSJ16066.1"/>
    <property type="molecule type" value="Genomic_DNA"/>
</dbReference>
<feature type="transmembrane region" description="Helical" evidence="1">
    <location>
        <begin position="74"/>
        <end position="92"/>
    </location>
</feature>
<feature type="transmembrane region" description="Helical" evidence="1">
    <location>
        <begin position="190"/>
        <end position="209"/>
    </location>
</feature>
<dbReference type="OrthoDB" id="9204663at2"/>
<evidence type="ECO:0000256" key="1">
    <source>
        <dbReference type="SAM" id="Phobius"/>
    </source>
</evidence>
<keyword evidence="1" id="KW-0472">Membrane</keyword>
<feature type="transmembrane region" description="Helical" evidence="1">
    <location>
        <begin position="279"/>
        <end position="299"/>
    </location>
</feature>
<dbReference type="InterPro" id="IPR000620">
    <property type="entry name" value="EamA_dom"/>
</dbReference>
<sequence length="301" mass="33074">MIHSSEYSFALISVLFWALSAPVLNVGINRIYQHSNFLLCLFFGLLLALLSGSLSLGLGLFVSGSKFHAEYNGYVLGAGIFTFPVATGLYYITAHLLNNQTELASLFAKVKPLFSIFLAILIVDETLSFQSIVSVLLIISGLLLFGRSAVKGYLSWFGLLFGLLTAMAWSIGEIFVRIGFNPETAIEQTFYALSSASIISLLLWILFAVQSKVRLPSLSTFMPFLLHGIFSFGIAYMSFFQSIAVIGVIKSVIITAFWPMFSLILTGLVNYLTDKNTKIASNIWIAAFCFISASLTQLLNI</sequence>
<gene>
    <name evidence="3" type="ORF">C7H79_15580</name>
</gene>
<feature type="domain" description="EamA" evidence="2">
    <location>
        <begin position="7"/>
        <end position="145"/>
    </location>
</feature>
<feature type="transmembrane region" description="Helical" evidence="1">
    <location>
        <begin position="104"/>
        <end position="123"/>
    </location>
</feature>
<feature type="transmembrane region" description="Helical" evidence="1">
    <location>
        <begin position="6"/>
        <end position="26"/>
    </location>
</feature>
<keyword evidence="4" id="KW-1185">Reference proteome</keyword>
<feature type="transmembrane region" description="Helical" evidence="1">
    <location>
        <begin position="38"/>
        <end position="62"/>
    </location>
</feature>
<accession>A0A2P7NRF4</accession>
<keyword evidence="1" id="KW-1133">Transmembrane helix</keyword>